<keyword evidence="2" id="KW-1185">Reference proteome</keyword>
<keyword evidence="1" id="KW-0812">Transmembrane</keyword>
<dbReference type="RefSeq" id="XP_013390758.1">
    <property type="nucleotide sequence ID" value="XM_013535304.1"/>
</dbReference>
<dbReference type="InParanoid" id="A0A1S3HXM0"/>
<keyword evidence="1" id="KW-0472">Membrane</keyword>
<evidence type="ECO:0000313" key="2">
    <source>
        <dbReference type="Proteomes" id="UP000085678"/>
    </source>
</evidence>
<dbReference type="KEGG" id="lak:106159114"/>
<evidence type="ECO:0000256" key="1">
    <source>
        <dbReference type="SAM" id="Phobius"/>
    </source>
</evidence>
<dbReference type="AlphaFoldDB" id="A0A1S3HXM0"/>
<evidence type="ECO:0000313" key="3">
    <source>
        <dbReference type="RefSeq" id="XP_013390758.1"/>
    </source>
</evidence>
<feature type="transmembrane region" description="Helical" evidence="1">
    <location>
        <begin position="7"/>
        <end position="27"/>
    </location>
</feature>
<keyword evidence="1" id="KW-1133">Transmembrane helix</keyword>
<reference evidence="3" key="1">
    <citation type="submission" date="2025-08" db="UniProtKB">
        <authorList>
            <consortium name="RefSeq"/>
        </authorList>
    </citation>
    <scope>IDENTIFICATION</scope>
    <source>
        <tissue evidence="3">Gonads</tissue>
    </source>
</reference>
<dbReference type="OrthoDB" id="5952652at2759"/>
<protein>
    <submittedName>
        <fullName evidence="3">Uncharacterized protein LOC106159114 isoform X1</fullName>
    </submittedName>
</protein>
<proteinExistence type="predicted"/>
<name>A0A1S3HXM0_LINAN</name>
<dbReference type="Proteomes" id="UP000085678">
    <property type="component" value="Unplaced"/>
</dbReference>
<sequence>MTMKSSRFRRITVIGFTVVCLIAMLFWKEPIRDHVTYLVPVLDNANDKSPWDSVPTLEIFLRMFHKTYPLYEKIFRPSVVLFWPPQIRVMVILDNESKEDHALEKAIRDSPQYPKVFFEDPNPEVYNNIGPDRMQRSMFYPENYTKAEYVGYVDTYTLFVTVVTPEDLFTDGKPIVIGVVGQFLNEFWRDLTMKHSKLFRTGEVMKCMSYFPVIMKVKYIIECRHYLERLHKKSFDAIIKEMSANRRFSQFSIMCQCIYTLHRNEYVFHLHPRPNWNFKGNLPGRVPPQFYKENFTPEERTPTVRTSIHWKFHSLPKKELLKSPYNMETYYPQALLMGICYSGGFDMCPSHCRFFNRSAIQRDMFNYEWTDWTWHPDCMAAQKRHYEEVDRLLTYYKSHGMPIFGDKNVTAVCDQIYNMLPLDKKYQSNAQIKT</sequence>
<accession>A0A1S3HXM0</accession>
<organism evidence="2 3">
    <name type="scientific">Lingula anatina</name>
    <name type="common">Brachiopod</name>
    <name type="synonym">Lingula unguis</name>
    <dbReference type="NCBI Taxonomy" id="7574"/>
    <lineage>
        <taxon>Eukaryota</taxon>
        <taxon>Metazoa</taxon>
        <taxon>Spiralia</taxon>
        <taxon>Lophotrochozoa</taxon>
        <taxon>Brachiopoda</taxon>
        <taxon>Linguliformea</taxon>
        <taxon>Lingulata</taxon>
        <taxon>Lingulida</taxon>
        <taxon>Linguloidea</taxon>
        <taxon>Lingulidae</taxon>
        <taxon>Lingula</taxon>
    </lineage>
</organism>
<gene>
    <name evidence="3" type="primary">LOC106159114</name>
</gene>
<dbReference type="GeneID" id="106159114"/>